<evidence type="ECO:0000256" key="1">
    <source>
        <dbReference type="ARBA" id="ARBA00010980"/>
    </source>
</evidence>
<evidence type="ECO:0000256" key="2">
    <source>
        <dbReference type="ARBA" id="ARBA00022729"/>
    </source>
</evidence>
<dbReference type="PANTHER" id="PTHR31683:SF18">
    <property type="entry name" value="PECTATE LYASE 21-RELATED"/>
    <property type="match status" value="1"/>
</dbReference>
<comment type="similarity">
    <text evidence="1">Belongs to the polysaccharide lyase 1 family.</text>
</comment>
<keyword evidence="2" id="KW-0732">Signal</keyword>
<evidence type="ECO:0000313" key="5">
    <source>
        <dbReference type="EMBL" id="EMR70286.1"/>
    </source>
</evidence>
<dbReference type="EMBL" id="KB705891">
    <property type="protein sequence ID" value="EMR70286.1"/>
    <property type="molecule type" value="Genomic_DNA"/>
</dbReference>
<reference evidence="6" key="1">
    <citation type="journal article" date="2013" name="Genome Announc.">
        <title>Draft genome sequence of the grapevine dieback fungus Eutypa lata UCR-EL1.</title>
        <authorList>
            <person name="Blanco-Ulate B."/>
            <person name="Rolshausen P.E."/>
            <person name="Cantu D."/>
        </authorList>
    </citation>
    <scope>NUCLEOTIDE SEQUENCE [LARGE SCALE GENOMIC DNA]</scope>
    <source>
        <strain evidence="6">UCR-EL1</strain>
    </source>
</reference>
<dbReference type="OMA" id="DITHGAT"/>
<dbReference type="InterPro" id="IPR012334">
    <property type="entry name" value="Pectin_lyas_fold"/>
</dbReference>
<dbReference type="Pfam" id="PF00544">
    <property type="entry name" value="Pectate_lyase_4"/>
    <property type="match status" value="1"/>
</dbReference>
<sequence length="185" mass="20500">MWGDGQVDIVRASDWITVSWNYFHDHWKSSLVGNSDSLRSVDQGHLHITYHHNHWRNMGTRGPAGRFGHQHVYSNFYEDYLYQAIHSRSDNQVLVEGNVFRGNTSEALSTYGLVIPEDSPNTCVCGDEEIDGFANLGAANDWGSAGVNITREGNFTAAPYKYSLTPLSLVKPVVLAGAGVGRIPF</sequence>
<evidence type="ECO:0000259" key="4">
    <source>
        <dbReference type="Pfam" id="PF00544"/>
    </source>
</evidence>
<gene>
    <name evidence="5" type="ORF">UCREL1_2675</name>
</gene>
<dbReference type="PANTHER" id="PTHR31683">
    <property type="entry name" value="PECTATE LYASE 18-RELATED"/>
    <property type="match status" value="1"/>
</dbReference>
<dbReference type="STRING" id="1287681.M7TK22"/>
<dbReference type="InterPro" id="IPR045032">
    <property type="entry name" value="PEL"/>
</dbReference>
<accession>M7TK22</accession>
<dbReference type="HOGENOM" id="CLU_1461317_0_0_1"/>
<keyword evidence="3 5" id="KW-0456">Lyase</keyword>
<dbReference type="InterPro" id="IPR011050">
    <property type="entry name" value="Pectin_lyase_fold/virulence"/>
</dbReference>
<organism evidence="5 6">
    <name type="scientific">Eutypa lata (strain UCR-EL1)</name>
    <name type="common">Grapevine dieback disease fungus</name>
    <name type="synonym">Eutypa armeniacae</name>
    <dbReference type="NCBI Taxonomy" id="1287681"/>
    <lineage>
        <taxon>Eukaryota</taxon>
        <taxon>Fungi</taxon>
        <taxon>Dikarya</taxon>
        <taxon>Ascomycota</taxon>
        <taxon>Pezizomycotina</taxon>
        <taxon>Sordariomycetes</taxon>
        <taxon>Xylariomycetidae</taxon>
        <taxon>Xylariales</taxon>
        <taxon>Diatrypaceae</taxon>
        <taxon>Eutypa</taxon>
    </lineage>
</organism>
<keyword evidence="6" id="KW-1185">Reference proteome</keyword>
<feature type="domain" description="Pectate lyase" evidence="4">
    <location>
        <begin position="4"/>
        <end position="182"/>
    </location>
</feature>
<evidence type="ECO:0000256" key="3">
    <source>
        <dbReference type="ARBA" id="ARBA00023239"/>
    </source>
</evidence>
<evidence type="ECO:0000313" key="6">
    <source>
        <dbReference type="Proteomes" id="UP000012174"/>
    </source>
</evidence>
<protein>
    <submittedName>
        <fullName evidence="5">Putative pectate lyase protein</fullName>
    </submittedName>
</protein>
<dbReference type="Proteomes" id="UP000012174">
    <property type="component" value="Unassembled WGS sequence"/>
</dbReference>
<name>M7TK22_EUTLA</name>
<dbReference type="eggNOG" id="ENOG502QR5B">
    <property type="taxonomic scope" value="Eukaryota"/>
</dbReference>
<dbReference type="GO" id="GO:0030570">
    <property type="term" value="F:pectate lyase activity"/>
    <property type="evidence" value="ECO:0007669"/>
    <property type="project" value="InterPro"/>
</dbReference>
<dbReference type="KEGG" id="ela:UCREL1_2675"/>
<dbReference type="OrthoDB" id="1637350at2759"/>
<proteinExistence type="inferred from homology"/>
<dbReference type="Gene3D" id="2.160.20.10">
    <property type="entry name" value="Single-stranded right-handed beta-helix, Pectin lyase-like"/>
    <property type="match status" value="1"/>
</dbReference>
<dbReference type="AlphaFoldDB" id="M7TK22"/>
<dbReference type="InterPro" id="IPR002022">
    <property type="entry name" value="Pec_lyase"/>
</dbReference>
<dbReference type="SUPFAM" id="SSF51126">
    <property type="entry name" value="Pectin lyase-like"/>
    <property type="match status" value="1"/>
</dbReference>